<keyword evidence="2" id="KW-1185">Reference proteome</keyword>
<comment type="caution">
    <text evidence="1">The sequence shown here is derived from an EMBL/GenBank/DDBJ whole genome shotgun (WGS) entry which is preliminary data.</text>
</comment>
<reference evidence="1" key="1">
    <citation type="submission" date="2023-04" db="EMBL/GenBank/DDBJ databases">
        <title>Draft Genome sequencing of Naganishia species isolated from polar environments using Oxford Nanopore Technology.</title>
        <authorList>
            <person name="Leo P."/>
            <person name="Venkateswaran K."/>
        </authorList>
    </citation>
    <scope>NUCLEOTIDE SEQUENCE</scope>
    <source>
        <strain evidence="1">DBVPG 5303</strain>
    </source>
</reference>
<gene>
    <name evidence="1" type="ORF">QFC24_004256</name>
</gene>
<proteinExistence type="predicted"/>
<organism evidence="1 2">
    <name type="scientific">Naganishia onofrii</name>
    <dbReference type="NCBI Taxonomy" id="1851511"/>
    <lineage>
        <taxon>Eukaryota</taxon>
        <taxon>Fungi</taxon>
        <taxon>Dikarya</taxon>
        <taxon>Basidiomycota</taxon>
        <taxon>Agaricomycotina</taxon>
        <taxon>Tremellomycetes</taxon>
        <taxon>Filobasidiales</taxon>
        <taxon>Filobasidiaceae</taxon>
        <taxon>Naganishia</taxon>
    </lineage>
</organism>
<protein>
    <submittedName>
        <fullName evidence="1">Uncharacterized protein</fullName>
    </submittedName>
</protein>
<accession>A0ACC2XF15</accession>
<dbReference type="Proteomes" id="UP001234202">
    <property type="component" value="Unassembled WGS sequence"/>
</dbReference>
<name>A0ACC2XF15_9TREE</name>
<dbReference type="EMBL" id="JASBWV010000015">
    <property type="protein sequence ID" value="KAJ9122029.1"/>
    <property type="molecule type" value="Genomic_DNA"/>
</dbReference>
<sequence>MSAMRKLQETTGSRQLDQSSSQEDDRPKNTEQNVGRSENRQAEQVANIQKRPLPRLPPKPALLHAHISSSTHESVNPAYLPSRGIERSGTSQTVQEDGPAQVGIEGSPSTEPEKQHETQPAVPEHLETPPTRNGASPALPDKEQRYTSIDDVINSSTTMNHLVQLSLDAPPQPKLSVPETSTTNHHHDPVIHASSPRKNPLLMSSPYRSKPIMPARSSPSGNELCAGCGKTVYFAEGVRLHTNLPIRDLTN</sequence>
<evidence type="ECO:0000313" key="1">
    <source>
        <dbReference type="EMBL" id="KAJ9122029.1"/>
    </source>
</evidence>
<evidence type="ECO:0000313" key="2">
    <source>
        <dbReference type="Proteomes" id="UP001234202"/>
    </source>
</evidence>